<evidence type="ECO:0000256" key="3">
    <source>
        <dbReference type="ARBA" id="ARBA00022475"/>
    </source>
</evidence>
<evidence type="ECO:0000256" key="5">
    <source>
        <dbReference type="ARBA" id="ARBA00022989"/>
    </source>
</evidence>
<organism evidence="10 11">
    <name type="scientific">Terricaulis silvestris</name>
    <dbReference type="NCBI Taxonomy" id="2686094"/>
    <lineage>
        <taxon>Bacteria</taxon>
        <taxon>Pseudomonadati</taxon>
        <taxon>Pseudomonadota</taxon>
        <taxon>Alphaproteobacteria</taxon>
        <taxon>Caulobacterales</taxon>
        <taxon>Caulobacteraceae</taxon>
        <taxon>Terricaulis</taxon>
    </lineage>
</organism>
<dbReference type="Proteomes" id="UP000431269">
    <property type="component" value="Chromosome"/>
</dbReference>
<dbReference type="InterPro" id="IPR036737">
    <property type="entry name" value="OmpA-like_sf"/>
</dbReference>
<evidence type="ECO:0000256" key="2">
    <source>
        <dbReference type="ARBA" id="ARBA00008914"/>
    </source>
</evidence>
<evidence type="ECO:0000313" key="10">
    <source>
        <dbReference type="EMBL" id="QGZ95304.1"/>
    </source>
</evidence>
<keyword evidence="3" id="KW-1003">Cell membrane</keyword>
<dbReference type="PANTHER" id="PTHR30329:SF21">
    <property type="entry name" value="LIPOPROTEIN YIAD-RELATED"/>
    <property type="match status" value="1"/>
</dbReference>
<name>A0A6I6MRP2_9CAUL</name>
<dbReference type="AlphaFoldDB" id="A0A6I6MRP2"/>
<evidence type="ECO:0000313" key="11">
    <source>
        <dbReference type="Proteomes" id="UP000431269"/>
    </source>
</evidence>
<dbReference type="Gene3D" id="3.30.1330.60">
    <property type="entry name" value="OmpA-like domain"/>
    <property type="match status" value="1"/>
</dbReference>
<dbReference type="SUPFAM" id="SSF103088">
    <property type="entry name" value="OmpA-like"/>
    <property type="match status" value="1"/>
</dbReference>
<keyword evidence="11" id="KW-1185">Reference proteome</keyword>
<comment type="similarity">
    <text evidence="2">Belongs to the MotB family.</text>
</comment>
<dbReference type="KEGG" id="tsv:DSM104635_02153"/>
<dbReference type="PROSITE" id="PS51123">
    <property type="entry name" value="OMPA_2"/>
    <property type="match status" value="1"/>
</dbReference>
<comment type="subcellular location">
    <subcellularLocation>
        <location evidence="1">Cell membrane</location>
        <topology evidence="1">Single-pass membrane protein</topology>
    </subcellularLocation>
</comment>
<protein>
    <submittedName>
        <fullName evidence="10">Chemotaxis protein MotB</fullName>
    </submittedName>
</protein>
<gene>
    <name evidence="10" type="primary">motB</name>
    <name evidence="10" type="ORF">DSM104635_02153</name>
</gene>
<evidence type="ECO:0000256" key="8">
    <source>
        <dbReference type="SAM" id="MobiDB-lite"/>
    </source>
</evidence>
<feature type="domain" description="OmpA-like" evidence="9">
    <location>
        <begin position="200"/>
        <end position="318"/>
    </location>
</feature>
<evidence type="ECO:0000256" key="4">
    <source>
        <dbReference type="ARBA" id="ARBA00022692"/>
    </source>
</evidence>
<sequence length="327" mass="35368">MFNTILTLFGEGRATLRQNGRTMTAATNQRPIIIKKIKKVVGGGHHGGAWKVAYADFVTAMMAFFLLMWLINTTSPEQRRGIAEFFAPASVSRVSSGAGGLLEGTSFAESGVRHGHSAPVAAASEPQYTSNAENTEDTQSANETGGQQSPNEDSLSRARTMRETAEFARAEIAIRQAMQDMPDIAELSRNVIIEQTPEGLRIQIVDQEGRSMFNSGDAAPNDRARRLIIAISAVIAQLPNRLTISGHTDGSQPGGRYNSNFELSAARANEARRILMAQGIPSDRIYEVAGRADSEPLFADDPTVPGNRRIAITLLREAPPLPADHDL</sequence>
<feature type="compositionally biased region" description="Polar residues" evidence="8">
    <location>
        <begin position="126"/>
        <end position="153"/>
    </location>
</feature>
<feature type="region of interest" description="Disordered" evidence="8">
    <location>
        <begin position="112"/>
        <end position="159"/>
    </location>
</feature>
<dbReference type="EMBL" id="CP047045">
    <property type="protein sequence ID" value="QGZ95304.1"/>
    <property type="molecule type" value="Genomic_DNA"/>
</dbReference>
<dbReference type="PANTHER" id="PTHR30329">
    <property type="entry name" value="STATOR ELEMENT OF FLAGELLAR MOTOR COMPLEX"/>
    <property type="match status" value="1"/>
</dbReference>
<keyword evidence="6 7" id="KW-0472">Membrane</keyword>
<evidence type="ECO:0000256" key="6">
    <source>
        <dbReference type="ARBA" id="ARBA00023136"/>
    </source>
</evidence>
<dbReference type="InterPro" id="IPR050330">
    <property type="entry name" value="Bact_OuterMem_StrucFunc"/>
</dbReference>
<evidence type="ECO:0000259" key="9">
    <source>
        <dbReference type="PROSITE" id="PS51123"/>
    </source>
</evidence>
<dbReference type="InterPro" id="IPR006665">
    <property type="entry name" value="OmpA-like"/>
</dbReference>
<keyword evidence="5" id="KW-1133">Transmembrane helix</keyword>
<keyword evidence="4" id="KW-0812">Transmembrane</keyword>
<dbReference type="Pfam" id="PF00691">
    <property type="entry name" value="OmpA"/>
    <property type="match status" value="1"/>
</dbReference>
<reference evidence="11" key="1">
    <citation type="submission" date="2019-12" db="EMBL/GenBank/DDBJ databases">
        <title>Complete genome of Terracaulis silvestris 0127_4.</title>
        <authorList>
            <person name="Vieira S."/>
            <person name="Riedel T."/>
            <person name="Sproer C."/>
            <person name="Pascual J."/>
            <person name="Boedeker C."/>
            <person name="Overmann J."/>
        </authorList>
    </citation>
    <scope>NUCLEOTIDE SEQUENCE [LARGE SCALE GENOMIC DNA]</scope>
    <source>
        <strain evidence="11">0127_4</strain>
    </source>
</reference>
<dbReference type="Pfam" id="PF13677">
    <property type="entry name" value="MotB_plug"/>
    <property type="match status" value="1"/>
</dbReference>
<proteinExistence type="inferred from homology"/>
<accession>A0A6I6MRP2</accession>
<dbReference type="InterPro" id="IPR025713">
    <property type="entry name" value="MotB-like_N_dom"/>
</dbReference>
<evidence type="ECO:0000256" key="7">
    <source>
        <dbReference type="PROSITE-ProRule" id="PRU00473"/>
    </source>
</evidence>
<dbReference type="GO" id="GO:0005886">
    <property type="term" value="C:plasma membrane"/>
    <property type="evidence" value="ECO:0007669"/>
    <property type="project" value="UniProtKB-SubCell"/>
</dbReference>
<evidence type="ECO:0000256" key="1">
    <source>
        <dbReference type="ARBA" id="ARBA00004162"/>
    </source>
</evidence>
<dbReference type="CDD" id="cd07185">
    <property type="entry name" value="OmpA_C-like"/>
    <property type="match status" value="1"/>
</dbReference>